<dbReference type="PANTHER" id="PTHR14187">
    <property type="entry name" value="ALPHA KINASE/ELONGATION FACTOR 2 KINASE"/>
    <property type="match status" value="1"/>
</dbReference>
<protein>
    <submittedName>
        <fullName evidence="1">Hsp70 family protein-like protein</fullName>
    </submittedName>
</protein>
<name>A0AAE0KKZ1_9PEZI</name>
<organism evidence="1 2">
    <name type="scientific">Podospora didyma</name>
    <dbReference type="NCBI Taxonomy" id="330526"/>
    <lineage>
        <taxon>Eukaryota</taxon>
        <taxon>Fungi</taxon>
        <taxon>Dikarya</taxon>
        <taxon>Ascomycota</taxon>
        <taxon>Pezizomycotina</taxon>
        <taxon>Sordariomycetes</taxon>
        <taxon>Sordariomycetidae</taxon>
        <taxon>Sordariales</taxon>
        <taxon>Podosporaceae</taxon>
        <taxon>Podospora</taxon>
    </lineage>
</organism>
<evidence type="ECO:0000313" key="2">
    <source>
        <dbReference type="Proteomes" id="UP001285441"/>
    </source>
</evidence>
<dbReference type="Gene3D" id="3.30.420.40">
    <property type="match status" value="1"/>
</dbReference>
<dbReference type="Proteomes" id="UP001285441">
    <property type="component" value="Unassembled WGS sequence"/>
</dbReference>
<dbReference type="CDD" id="cd10170">
    <property type="entry name" value="ASKHA_NBD_HSP70"/>
    <property type="match status" value="1"/>
</dbReference>
<dbReference type="EMBL" id="JAULSW010000006">
    <property type="protein sequence ID" value="KAK3378394.1"/>
    <property type="molecule type" value="Genomic_DNA"/>
</dbReference>
<dbReference type="SUPFAM" id="SSF53067">
    <property type="entry name" value="Actin-like ATPase domain"/>
    <property type="match status" value="2"/>
</dbReference>
<dbReference type="AlphaFoldDB" id="A0AAE0KKZ1"/>
<reference evidence="1" key="1">
    <citation type="journal article" date="2023" name="Mol. Phylogenet. Evol.">
        <title>Genome-scale phylogeny and comparative genomics of the fungal order Sordariales.</title>
        <authorList>
            <person name="Hensen N."/>
            <person name="Bonometti L."/>
            <person name="Westerberg I."/>
            <person name="Brannstrom I.O."/>
            <person name="Guillou S."/>
            <person name="Cros-Aarteil S."/>
            <person name="Calhoun S."/>
            <person name="Haridas S."/>
            <person name="Kuo A."/>
            <person name="Mondo S."/>
            <person name="Pangilinan J."/>
            <person name="Riley R."/>
            <person name="LaButti K."/>
            <person name="Andreopoulos B."/>
            <person name="Lipzen A."/>
            <person name="Chen C."/>
            <person name="Yan M."/>
            <person name="Daum C."/>
            <person name="Ng V."/>
            <person name="Clum A."/>
            <person name="Steindorff A."/>
            <person name="Ohm R.A."/>
            <person name="Martin F."/>
            <person name="Silar P."/>
            <person name="Natvig D.O."/>
            <person name="Lalanne C."/>
            <person name="Gautier V."/>
            <person name="Ament-Velasquez S.L."/>
            <person name="Kruys A."/>
            <person name="Hutchinson M.I."/>
            <person name="Powell A.J."/>
            <person name="Barry K."/>
            <person name="Miller A.N."/>
            <person name="Grigoriev I.V."/>
            <person name="Debuchy R."/>
            <person name="Gladieux P."/>
            <person name="Hiltunen Thoren M."/>
            <person name="Johannesson H."/>
        </authorList>
    </citation>
    <scope>NUCLEOTIDE SEQUENCE</scope>
    <source>
        <strain evidence="1">CBS 232.78</strain>
    </source>
</reference>
<gene>
    <name evidence="1" type="ORF">B0H63DRAFT_548452</name>
</gene>
<dbReference type="PANTHER" id="PTHR14187:SF5">
    <property type="entry name" value="HEAT SHOCK 70 KDA PROTEIN 12A"/>
    <property type="match status" value="1"/>
</dbReference>
<comment type="caution">
    <text evidence="1">The sequence shown here is derived from an EMBL/GenBank/DDBJ whole genome shotgun (WGS) entry which is preliminary data.</text>
</comment>
<accession>A0AAE0KKZ1</accession>
<keyword evidence="2" id="KW-1185">Reference proteome</keyword>
<sequence length="486" mass="54163">MLVLFREAGLEGQRQPKLPTVISYDPNDFTKFKWGGHVDWRSDASDLKKLPKDAVDVAADFIGAICNHALSKIEASVPRDYFLMCQKQFVLSVPAVWSDKAKDTTLRAAKKAGIHPVSLAKEPEAAALYTLYVQERALGVGDAFVLNWSLELASGMAGSLGLNKRFSGAVQNVVGDDQWLALKKSIGWAKAQAEFDKQVKPAFKGNLDEYYFINFPQADLDDNPDENLASNCWNMTGKDVKNIFDPLITDILRLIDEQVKNALIKRQGQGIKGIFLVGGFGSSLYLKAAVEKEHPGIQVIQPDDAWVAIVKGAVLSRLPNQASVVSTQAVRHYGVAAWPQYEPAIDKCQVTKIFPDDGTVRCRRMTWYIYSGEDLKRDQKIKFPFFRTLEDDFPDDDLLFDTELVESESKMPPTYPNPGIDTKTSCLCTSDLRTMDRSLLQKKAGTDGKTYYNVHYDLVVSTEAANMRFSLEVNGVEMGAVLEKYS</sequence>
<dbReference type="InterPro" id="IPR043129">
    <property type="entry name" value="ATPase_NBD"/>
</dbReference>
<reference evidence="1" key="2">
    <citation type="submission" date="2023-06" db="EMBL/GenBank/DDBJ databases">
        <authorList>
            <consortium name="Lawrence Berkeley National Laboratory"/>
            <person name="Haridas S."/>
            <person name="Hensen N."/>
            <person name="Bonometti L."/>
            <person name="Westerberg I."/>
            <person name="Brannstrom I.O."/>
            <person name="Guillou S."/>
            <person name="Cros-Aarteil S."/>
            <person name="Calhoun S."/>
            <person name="Kuo A."/>
            <person name="Mondo S."/>
            <person name="Pangilinan J."/>
            <person name="Riley R."/>
            <person name="LaButti K."/>
            <person name="Andreopoulos B."/>
            <person name="Lipzen A."/>
            <person name="Chen C."/>
            <person name="Yanf M."/>
            <person name="Daum C."/>
            <person name="Ng V."/>
            <person name="Clum A."/>
            <person name="Steindorff A."/>
            <person name="Ohm R."/>
            <person name="Martin F."/>
            <person name="Silar P."/>
            <person name="Natvig D."/>
            <person name="Lalanne C."/>
            <person name="Gautier V."/>
            <person name="Ament-velasquez S.L."/>
            <person name="Kruys A."/>
            <person name="Hutchinson M.I."/>
            <person name="Powell A.J."/>
            <person name="Barry K."/>
            <person name="Miller A.N."/>
            <person name="Grigoriev I.V."/>
            <person name="Debuchy R."/>
            <person name="Gladieux P."/>
            <person name="Thoren M.H."/>
            <person name="Johannesson H."/>
        </authorList>
    </citation>
    <scope>NUCLEOTIDE SEQUENCE</scope>
    <source>
        <strain evidence="1">CBS 232.78</strain>
    </source>
</reference>
<evidence type="ECO:0000313" key="1">
    <source>
        <dbReference type="EMBL" id="KAK3378394.1"/>
    </source>
</evidence>
<proteinExistence type="predicted"/>